<dbReference type="KEGG" id="hsi:BOX17_00850"/>
<keyword evidence="1" id="KW-1133">Transmembrane helix</keyword>
<sequence>MKYARETLFYSVIVIFVLTATVTLLGVTHLIEVDAEYLKVLFSALVIELVASVIGLFKATDWFGKTVAPSGFSTIEGNWWQFIRHDRTNAVSFVTIQYSEEQQQVVINGDAYTADGEPFASWWSIGVSFNAATMELRYFYKGDHEAQDDDFSGVGYLHFNESPRSADGWYTSGNIEQLNLTDRPKVELRPAAETDAKSMSSQATTRQDKGAIAARIYAGWRK</sequence>
<dbReference type="OrthoDB" id="4339143at2"/>
<reference evidence="3" key="1">
    <citation type="submission" date="2016-11" db="EMBL/GenBank/DDBJ databases">
        <title>Halolamina sediminis sp. nov., an extremely halophilic archaeon isolated from solar salt.</title>
        <authorList>
            <person name="Koh H.-W."/>
            <person name="Rani S."/>
            <person name="Park S.-J."/>
        </authorList>
    </citation>
    <scope>NUCLEOTIDE SEQUENCE [LARGE SCALE GENOMIC DNA]</scope>
    <source>
        <strain evidence="3">Hb3</strain>
    </source>
</reference>
<keyword evidence="3" id="KW-1185">Reference proteome</keyword>
<keyword evidence="1" id="KW-0472">Membrane</keyword>
<keyword evidence="1" id="KW-0812">Transmembrane</keyword>
<feature type="transmembrane region" description="Helical" evidence="1">
    <location>
        <begin position="7"/>
        <end position="31"/>
    </location>
</feature>
<dbReference type="EMBL" id="CP018139">
    <property type="protein sequence ID" value="APE29629.1"/>
    <property type="molecule type" value="Genomic_DNA"/>
</dbReference>
<accession>A0A1J0VC76</accession>
<dbReference type="Proteomes" id="UP000181985">
    <property type="component" value="Chromosome"/>
</dbReference>
<evidence type="ECO:0000256" key="1">
    <source>
        <dbReference type="SAM" id="Phobius"/>
    </source>
</evidence>
<evidence type="ECO:0008006" key="4">
    <source>
        <dbReference type="Google" id="ProtNLM"/>
    </source>
</evidence>
<feature type="transmembrane region" description="Helical" evidence="1">
    <location>
        <begin position="37"/>
        <end position="57"/>
    </location>
</feature>
<dbReference type="AlphaFoldDB" id="A0A1J0VC76"/>
<dbReference type="RefSeq" id="WP_071941616.1">
    <property type="nucleotide sequence ID" value="NZ_CP018139.1"/>
</dbReference>
<evidence type="ECO:0000313" key="3">
    <source>
        <dbReference type="Proteomes" id="UP000181985"/>
    </source>
</evidence>
<protein>
    <recommendedName>
        <fullName evidence="4">SMODS-associating 2TM beta-strand rich effector domain-containing protein</fullName>
    </recommendedName>
</protein>
<evidence type="ECO:0000313" key="2">
    <source>
        <dbReference type="EMBL" id="APE29629.1"/>
    </source>
</evidence>
<organism evidence="2 3">
    <name type="scientific">Halomonas aestuarii</name>
    <dbReference type="NCBI Taxonomy" id="1897729"/>
    <lineage>
        <taxon>Bacteria</taxon>
        <taxon>Pseudomonadati</taxon>
        <taxon>Pseudomonadota</taxon>
        <taxon>Gammaproteobacteria</taxon>
        <taxon>Oceanospirillales</taxon>
        <taxon>Halomonadaceae</taxon>
        <taxon>Halomonas</taxon>
    </lineage>
</organism>
<name>A0A1J0VC76_9GAMM</name>
<proteinExistence type="predicted"/>
<gene>
    <name evidence="2" type="ORF">BOX17_00850</name>
</gene>